<dbReference type="Gene3D" id="3.50.50.60">
    <property type="entry name" value="FAD/NAD(P)-binding domain"/>
    <property type="match status" value="1"/>
</dbReference>
<comment type="subcellular location">
    <subcellularLocation>
        <location evidence="2">Secreted</location>
    </subcellularLocation>
</comment>
<keyword evidence="21" id="KW-1185">Reference proteome</keyword>
<feature type="binding site" evidence="15">
    <location>
        <position position="117"/>
    </location>
    <ligand>
        <name>FAD</name>
        <dbReference type="ChEBI" id="CHEBI:57692"/>
    </ligand>
</feature>
<dbReference type="EMBL" id="JAACJJ010000014">
    <property type="protein sequence ID" value="KAF5327359.1"/>
    <property type="molecule type" value="Genomic_DNA"/>
</dbReference>
<dbReference type="InterPro" id="IPR036188">
    <property type="entry name" value="FAD/NAD-bd_sf"/>
</dbReference>
<organism evidence="20 21">
    <name type="scientific">Psilocybe cf. subviscida</name>
    <dbReference type="NCBI Taxonomy" id="2480587"/>
    <lineage>
        <taxon>Eukaryota</taxon>
        <taxon>Fungi</taxon>
        <taxon>Dikarya</taxon>
        <taxon>Basidiomycota</taxon>
        <taxon>Agaricomycotina</taxon>
        <taxon>Agaricomycetes</taxon>
        <taxon>Agaricomycetidae</taxon>
        <taxon>Agaricales</taxon>
        <taxon>Agaricineae</taxon>
        <taxon>Strophariaceae</taxon>
        <taxon>Psilocybe</taxon>
    </lineage>
</organism>
<reference evidence="20 21" key="1">
    <citation type="journal article" date="2020" name="ISME J.">
        <title>Uncovering the hidden diversity of litter-decomposition mechanisms in mushroom-forming fungi.</title>
        <authorList>
            <person name="Floudas D."/>
            <person name="Bentzer J."/>
            <person name="Ahren D."/>
            <person name="Johansson T."/>
            <person name="Persson P."/>
            <person name="Tunlid A."/>
        </authorList>
    </citation>
    <scope>NUCLEOTIDE SEQUENCE [LARGE SCALE GENOMIC DNA]</scope>
    <source>
        <strain evidence="20 21">CBS 101986</strain>
    </source>
</reference>
<dbReference type="SUPFAM" id="SSF54373">
    <property type="entry name" value="FAD-linked reductases, C-terminal domain"/>
    <property type="match status" value="1"/>
</dbReference>
<comment type="function">
    <text evidence="9">Catalyzes the single-oxidation or sequential double oxidation reaction of carbohydrates primarily at carbon-2 and/or carbon-3 with the concomitant reduction of the flavin. The enzyme exhibits a broad sugar substrate specificity, oxidizing different aldopyranoses to the corresponding C-1, C-2, C-3 or C-1,2, C-2,3 and C-3,4 (di)dehydro sugars with substrate-specific regioselectivity. Accepts only a narrow range of electron acceptors such as substituted benzoquinones and complexed metal ions and reacts extremely slowly with O(2) as acceptor. May play a role in the natural recycling of plant matter by oxidizing all major monosaccharides in lignocellulose and by reducing quinone compounds or reactive radical species generated during lignin depolymerization.</text>
</comment>
<comment type="caution">
    <text evidence="20">The sequence shown here is derived from an EMBL/GenBank/DDBJ whole genome shotgun (WGS) entry which is preliminary data.</text>
</comment>
<evidence type="ECO:0000256" key="17">
    <source>
        <dbReference type="SAM" id="SignalP"/>
    </source>
</evidence>
<keyword evidence="17" id="KW-0732">Signal</keyword>
<evidence type="ECO:0000256" key="11">
    <source>
        <dbReference type="ARBA" id="ARBA00034010"/>
    </source>
</evidence>
<feature type="signal peptide" evidence="17">
    <location>
        <begin position="1"/>
        <end position="20"/>
    </location>
</feature>
<evidence type="ECO:0000256" key="8">
    <source>
        <dbReference type="ARBA" id="ARBA00022827"/>
    </source>
</evidence>
<evidence type="ECO:0000256" key="3">
    <source>
        <dbReference type="ARBA" id="ARBA00010790"/>
    </source>
</evidence>
<comment type="cofactor">
    <cofactor evidence="1 15">
        <name>FAD</name>
        <dbReference type="ChEBI" id="CHEBI:57692"/>
    </cofactor>
</comment>
<evidence type="ECO:0000313" key="20">
    <source>
        <dbReference type="EMBL" id="KAF5327359.1"/>
    </source>
</evidence>
<gene>
    <name evidence="20" type="ORF">D9619_004993</name>
</gene>
<evidence type="ECO:0000256" key="6">
    <source>
        <dbReference type="ARBA" id="ARBA00022525"/>
    </source>
</evidence>
<evidence type="ECO:0000256" key="2">
    <source>
        <dbReference type="ARBA" id="ARBA00004613"/>
    </source>
</evidence>
<dbReference type="AlphaFoldDB" id="A0A8H5F884"/>
<dbReference type="GO" id="GO:0005576">
    <property type="term" value="C:extracellular region"/>
    <property type="evidence" value="ECO:0007669"/>
    <property type="project" value="UniProtKB-SubCell"/>
</dbReference>
<name>A0A8H5F884_9AGAR</name>
<feature type="domain" description="Glucose-methanol-choline oxidoreductase N-terminal" evidence="18">
    <location>
        <begin position="115"/>
        <end position="138"/>
    </location>
</feature>
<feature type="chain" id="PRO_5034739426" description="pyranose dehydrogenase (acceptor)" evidence="17">
    <location>
        <begin position="21"/>
        <end position="558"/>
    </location>
</feature>
<comment type="catalytic activity">
    <reaction evidence="12">
        <text>pyranose + acceptor = pyranos-3-ulose + reduced acceptor.</text>
        <dbReference type="EC" id="1.1.99.29"/>
    </reaction>
</comment>
<evidence type="ECO:0000256" key="16">
    <source>
        <dbReference type="RuleBase" id="RU003968"/>
    </source>
</evidence>
<dbReference type="InterPro" id="IPR012132">
    <property type="entry name" value="GMC_OxRdtase"/>
</dbReference>
<dbReference type="OrthoDB" id="269227at2759"/>
<dbReference type="PIRSF" id="PIRSF000137">
    <property type="entry name" value="Alcohol_oxidase"/>
    <property type="match status" value="1"/>
</dbReference>
<dbReference type="Proteomes" id="UP000567179">
    <property type="component" value="Unassembled WGS sequence"/>
</dbReference>
<evidence type="ECO:0000259" key="18">
    <source>
        <dbReference type="PROSITE" id="PS00623"/>
    </source>
</evidence>
<feature type="binding site" evidence="15">
    <location>
        <position position="266"/>
    </location>
    <ligand>
        <name>FAD</name>
        <dbReference type="ChEBI" id="CHEBI:57692"/>
    </ligand>
</feature>
<evidence type="ECO:0000256" key="12">
    <source>
        <dbReference type="ARBA" id="ARBA00034029"/>
    </source>
</evidence>
<dbReference type="Pfam" id="PF05199">
    <property type="entry name" value="GMC_oxred_C"/>
    <property type="match status" value="1"/>
</dbReference>
<dbReference type="PROSITE" id="PS00623">
    <property type="entry name" value="GMC_OXRED_1"/>
    <property type="match status" value="1"/>
</dbReference>
<evidence type="ECO:0000256" key="1">
    <source>
        <dbReference type="ARBA" id="ARBA00001974"/>
    </source>
</evidence>
<sequence>MFSLACLVLLPLNIAVRSRAALLTDPSQLKHDGGYDFVIVGAGTAGGVVANRLSEDPDIKVLIIEAGGSNTQAGSDVIQIPFLVGDATPGTKFDWNYTTVPQTGLGNRSVTFPRGRVLGGSSSVNFMYYTRGSSDDFDRLARVSGNDSWSWKRIFSSFIKSEKHVASADNHNTSGQFDPAVHGFDGPLLTSLPGFPLDIDGRVTETTDVLKEDGFPFNVDMNSGNPLGIGWLQSTIGNGARSSSATAYLGPALQRNNVDVLINTQVTRLVQTGTSGAQPVFRGVEFAQTRTGPRLTVMARKEVILSAGSIGTPQVLMLSGIGDKNELQKVGVKAIVDLPDVGGNMQDHAFVAVQWTVNSNKTQDTLTEQPLLFEAARKQYDATHTGIFANNPAGNHIGWFRLPDDSPVLKQFGDPSAGPHSPHYEMMFENGFFSFTQPAPATGNFFSILIAMVSPTARGSVKLSTNSVFDHPEVDPALLGSAFDQAVLVEAVRAAQRFVASSPWTDYITGPFIDFVNATTDAGIRAYCAKFGTTIRHPVASSKISKDTDTDGVVGPQL</sequence>
<evidence type="ECO:0000313" key="21">
    <source>
        <dbReference type="Proteomes" id="UP000567179"/>
    </source>
</evidence>
<keyword evidence="6" id="KW-0964">Secreted</keyword>
<accession>A0A8H5F884</accession>
<keyword evidence="7 16" id="KW-0285">Flavoprotein</keyword>
<dbReference type="GO" id="GO:0050660">
    <property type="term" value="F:flavin adenine dinucleotide binding"/>
    <property type="evidence" value="ECO:0007669"/>
    <property type="project" value="InterPro"/>
</dbReference>
<dbReference type="PANTHER" id="PTHR11552">
    <property type="entry name" value="GLUCOSE-METHANOL-CHOLINE GMC OXIDOREDUCTASE"/>
    <property type="match status" value="1"/>
</dbReference>
<comment type="catalytic activity">
    <reaction evidence="14">
        <text>a pyranoside + acceptor = a pyranosid-3,4-diulose + reduced acceptor.</text>
        <dbReference type="EC" id="1.1.99.29"/>
    </reaction>
</comment>
<evidence type="ECO:0000256" key="9">
    <source>
        <dbReference type="ARBA" id="ARBA00024699"/>
    </source>
</evidence>
<dbReference type="Pfam" id="PF00732">
    <property type="entry name" value="GMC_oxred_N"/>
    <property type="match status" value="1"/>
</dbReference>
<dbReference type="Gene3D" id="3.30.560.10">
    <property type="entry name" value="Glucose Oxidase, domain 3"/>
    <property type="match status" value="1"/>
</dbReference>
<evidence type="ECO:0000256" key="15">
    <source>
        <dbReference type="PIRSR" id="PIRSR000137-2"/>
    </source>
</evidence>
<evidence type="ECO:0000256" key="10">
    <source>
        <dbReference type="ARBA" id="ARBA00033986"/>
    </source>
</evidence>
<proteinExistence type="inferred from homology"/>
<comment type="similarity">
    <text evidence="3 16">Belongs to the GMC oxidoreductase family.</text>
</comment>
<protein>
    <recommendedName>
        <fullName evidence="5">pyranose dehydrogenase (acceptor)</fullName>
        <ecNumber evidence="5">1.1.99.29</ecNumber>
    </recommendedName>
</protein>
<comment type="catalytic activity">
    <reaction evidence="10">
        <text>pyranose + acceptor = pyranos-2-ulose + reduced acceptor.</text>
        <dbReference type="EC" id="1.1.99.29"/>
    </reaction>
</comment>
<dbReference type="PANTHER" id="PTHR11552:SF147">
    <property type="entry name" value="CHOLINE DEHYDROGENASE, MITOCHONDRIAL"/>
    <property type="match status" value="1"/>
</dbReference>
<keyword evidence="8 15" id="KW-0274">FAD</keyword>
<evidence type="ECO:0000259" key="19">
    <source>
        <dbReference type="PROSITE" id="PS00624"/>
    </source>
</evidence>
<evidence type="ECO:0000256" key="13">
    <source>
        <dbReference type="ARBA" id="ARBA00034050"/>
    </source>
</evidence>
<evidence type="ECO:0000256" key="14">
    <source>
        <dbReference type="ARBA" id="ARBA00034059"/>
    </source>
</evidence>
<comment type="catalytic activity">
    <reaction evidence="13">
        <text>a pyranoside + acceptor = a pyranosid-3-ulose + reduced acceptor.</text>
        <dbReference type="EC" id="1.1.99.29"/>
    </reaction>
</comment>
<comment type="subunit">
    <text evidence="4">Monomer.</text>
</comment>
<dbReference type="PROSITE" id="PS00624">
    <property type="entry name" value="GMC_OXRED_2"/>
    <property type="match status" value="1"/>
</dbReference>
<comment type="catalytic activity">
    <reaction evidence="11">
        <text>pyranose + acceptor = pyranos-2,3-diulose + reduced acceptor.</text>
        <dbReference type="EC" id="1.1.99.29"/>
    </reaction>
</comment>
<evidence type="ECO:0000256" key="7">
    <source>
        <dbReference type="ARBA" id="ARBA00022630"/>
    </source>
</evidence>
<dbReference type="InterPro" id="IPR007867">
    <property type="entry name" value="GMC_OxRtase_C"/>
</dbReference>
<dbReference type="GO" id="GO:0033718">
    <property type="term" value="F:pyranose dehydrogenase (acceptor) activity"/>
    <property type="evidence" value="ECO:0007669"/>
    <property type="project" value="UniProtKB-EC"/>
</dbReference>
<dbReference type="InterPro" id="IPR000172">
    <property type="entry name" value="GMC_OxRdtase_N"/>
</dbReference>
<feature type="domain" description="Glucose-methanol-choline oxidoreductase N-terminal" evidence="19">
    <location>
        <begin position="308"/>
        <end position="322"/>
    </location>
</feature>
<evidence type="ECO:0000256" key="4">
    <source>
        <dbReference type="ARBA" id="ARBA00011245"/>
    </source>
</evidence>
<dbReference type="EC" id="1.1.99.29" evidence="5"/>
<evidence type="ECO:0000256" key="5">
    <source>
        <dbReference type="ARBA" id="ARBA00013177"/>
    </source>
</evidence>
<dbReference type="SUPFAM" id="SSF51905">
    <property type="entry name" value="FAD/NAD(P)-binding domain"/>
    <property type="match status" value="1"/>
</dbReference>